<keyword evidence="3" id="KW-1185">Reference proteome</keyword>
<reference evidence="3" key="1">
    <citation type="journal article" date="2019" name="Int. J. Syst. Evol. Microbiol.">
        <title>The Global Catalogue of Microorganisms (GCM) 10K type strain sequencing project: providing services to taxonomists for standard genome sequencing and annotation.</title>
        <authorList>
            <consortium name="The Broad Institute Genomics Platform"/>
            <consortium name="The Broad Institute Genome Sequencing Center for Infectious Disease"/>
            <person name="Wu L."/>
            <person name="Ma J."/>
        </authorList>
    </citation>
    <scope>NUCLEOTIDE SEQUENCE [LARGE SCALE GENOMIC DNA]</scope>
    <source>
        <strain evidence="3">FCH27</strain>
    </source>
</reference>
<keyword evidence="1" id="KW-1133">Transmembrane helix</keyword>
<dbReference type="Proteomes" id="UP001596524">
    <property type="component" value="Unassembled WGS sequence"/>
</dbReference>
<evidence type="ECO:0000313" key="3">
    <source>
        <dbReference type="Proteomes" id="UP001596524"/>
    </source>
</evidence>
<evidence type="ECO:0000313" key="2">
    <source>
        <dbReference type="EMBL" id="MFC7362052.1"/>
    </source>
</evidence>
<feature type="transmembrane region" description="Helical" evidence="1">
    <location>
        <begin position="33"/>
        <end position="53"/>
    </location>
</feature>
<evidence type="ECO:0000256" key="1">
    <source>
        <dbReference type="SAM" id="Phobius"/>
    </source>
</evidence>
<proteinExistence type="predicted"/>
<dbReference type="EMBL" id="JBHTCH010000020">
    <property type="protein sequence ID" value="MFC7362052.1"/>
    <property type="molecule type" value="Genomic_DNA"/>
</dbReference>
<name>A0ABW2N7Q4_9ACTN</name>
<dbReference type="InterPro" id="IPR015943">
    <property type="entry name" value="WD40/YVTN_repeat-like_dom_sf"/>
</dbReference>
<sequence>MPRGNAVDRVQQPGFEVVLDRARQGLRRRRTTIAAGLATAVVIVGVVAATQLAPRTPIEPAPAPTPTPPSGEVDEQLPDDIQAFLSGDDIHPAAVLGSGDATGVVWTACSSVAGTCRSALVTKHDDQVAGRFVDSGYGIPQSVPGGWLIPDGRDWILVTPTGETQRIHGPGPGSADVMAGDTAVFTTTDVRLLRGTKLVPMPGVGAGGWNPSSAYVTPEGRLVMTPTIEGPTRVIVSDDGGQLWRMTHAVDEGSGTPATGLLAGHGDSVAYVAYDEADGSVPVLEIAVSSDAGESWQVARGDFGGEGLRNPSSLAVSPSGTAYLTTGSHGVVRIDADGNATATRLSSDDHSAFVLGEDVCVVAEDGRADELRCSADDGATWTPRPLPGFQ</sequence>
<comment type="caution">
    <text evidence="2">The sequence shown here is derived from an EMBL/GenBank/DDBJ whole genome shotgun (WGS) entry which is preliminary data.</text>
</comment>
<gene>
    <name evidence="2" type="ORF">ACFQO6_17395</name>
</gene>
<dbReference type="SUPFAM" id="SSF110296">
    <property type="entry name" value="Oligoxyloglucan reducing end-specific cellobiohydrolase"/>
    <property type="match status" value="1"/>
</dbReference>
<evidence type="ECO:0008006" key="4">
    <source>
        <dbReference type="Google" id="ProtNLM"/>
    </source>
</evidence>
<dbReference type="Gene3D" id="2.130.10.10">
    <property type="entry name" value="YVTN repeat-like/Quinoprotein amine dehydrogenase"/>
    <property type="match status" value="1"/>
</dbReference>
<accession>A0ABW2N7Q4</accession>
<protein>
    <recommendedName>
        <fullName evidence="4">Exo-alpha-sialidase</fullName>
    </recommendedName>
</protein>
<dbReference type="RefSeq" id="WP_255892487.1">
    <property type="nucleotide sequence ID" value="NZ_JAFMZM010000006.1"/>
</dbReference>
<organism evidence="2 3">
    <name type="scientific">Nocardioides astragali</name>
    <dbReference type="NCBI Taxonomy" id="1776736"/>
    <lineage>
        <taxon>Bacteria</taxon>
        <taxon>Bacillati</taxon>
        <taxon>Actinomycetota</taxon>
        <taxon>Actinomycetes</taxon>
        <taxon>Propionibacteriales</taxon>
        <taxon>Nocardioidaceae</taxon>
        <taxon>Nocardioides</taxon>
    </lineage>
</organism>
<keyword evidence="1" id="KW-0812">Transmembrane</keyword>
<keyword evidence="1" id="KW-0472">Membrane</keyword>